<dbReference type="Gene3D" id="3.40.50.620">
    <property type="entry name" value="HUPs"/>
    <property type="match status" value="1"/>
</dbReference>
<organism evidence="3 4">
    <name type="scientific">Magallana gigas</name>
    <name type="common">Pacific oyster</name>
    <name type="synonym">Crassostrea gigas</name>
    <dbReference type="NCBI Taxonomy" id="29159"/>
    <lineage>
        <taxon>Eukaryota</taxon>
        <taxon>Metazoa</taxon>
        <taxon>Spiralia</taxon>
        <taxon>Lophotrochozoa</taxon>
        <taxon>Mollusca</taxon>
        <taxon>Bivalvia</taxon>
        <taxon>Autobranchia</taxon>
        <taxon>Pteriomorphia</taxon>
        <taxon>Ostreida</taxon>
        <taxon>Ostreoidea</taxon>
        <taxon>Ostreidae</taxon>
        <taxon>Magallana</taxon>
    </lineage>
</organism>
<feature type="domain" description="UspA" evidence="2">
    <location>
        <begin position="6"/>
        <end position="144"/>
    </location>
</feature>
<keyword evidence="4" id="KW-1185">Reference proteome</keyword>
<dbReference type="EnsemblMetazoa" id="G35036.1">
    <property type="protein sequence ID" value="G35036.1:cds"/>
    <property type="gene ID" value="G35036"/>
</dbReference>
<dbReference type="OMA" id="SEVHILW"/>
<reference evidence="3" key="1">
    <citation type="submission" date="2022-08" db="UniProtKB">
        <authorList>
            <consortium name="EnsemblMetazoa"/>
        </authorList>
    </citation>
    <scope>IDENTIFICATION</scope>
    <source>
        <strain evidence="3">05x7-T-G4-1.051#20</strain>
    </source>
</reference>
<feature type="coiled-coil region" evidence="1">
    <location>
        <begin position="55"/>
        <end position="83"/>
    </location>
</feature>
<protein>
    <recommendedName>
        <fullName evidence="2">UspA domain-containing protein</fullName>
    </recommendedName>
</protein>
<dbReference type="InterPro" id="IPR006016">
    <property type="entry name" value="UspA"/>
</dbReference>
<evidence type="ECO:0000259" key="2">
    <source>
        <dbReference type="Pfam" id="PF00582"/>
    </source>
</evidence>
<dbReference type="Proteomes" id="UP000005408">
    <property type="component" value="Unassembled WGS sequence"/>
</dbReference>
<dbReference type="PANTHER" id="PTHR46989">
    <property type="entry name" value="USP DOMAIN-CONTAINING PROTEIN"/>
    <property type="match status" value="1"/>
</dbReference>
<keyword evidence="1" id="KW-0175">Coiled coil</keyword>
<evidence type="ECO:0000256" key="1">
    <source>
        <dbReference type="SAM" id="Coils"/>
    </source>
</evidence>
<dbReference type="Pfam" id="PF00582">
    <property type="entry name" value="Usp"/>
    <property type="match status" value="1"/>
</dbReference>
<evidence type="ECO:0000313" key="4">
    <source>
        <dbReference type="Proteomes" id="UP000005408"/>
    </source>
</evidence>
<dbReference type="InterPro" id="IPR014729">
    <property type="entry name" value="Rossmann-like_a/b/a_fold"/>
</dbReference>
<dbReference type="SUPFAM" id="SSF52402">
    <property type="entry name" value="Adenine nucleotide alpha hydrolases-like"/>
    <property type="match status" value="1"/>
</dbReference>
<dbReference type="AlphaFoldDB" id="A0A8W8MRT0"/>
<accession>A0A8W8MRT0</accession>
<proteinExistence type="predicted"/>
<dbReference type="CDD" id="cd23659">
    <property type="entry name" value="USP_At3g01520-like"/>
    <property type="match status" value="1"/>
</dbReference>
<dbReference type="InterPro" id="IPR006015">
    <property type="entry name" value="Universal_stress_UspA"/>
</dbReference>
<sequence>MAEGGRKVVIGVDESSFAEEAFNFYAENFLKEDDVIILVHTPERYNFVDASPAVIQELLNEIKKKLKVLEEKYQEKLKAYNVKTAKFVSKEGEAGEAIVAIAEREKANLIVTGTRGMGKLRRTFLGSVSDYVIHHAKCPVLVCRK</sequence>
<dbReference type="PRINTS" id="PR01438">
    <property type="entry name" value="UNVRSLSTRESS"/>
</dbReference>
<name>A0A8W8MRT0_MAGGI</name>
<dbReference type="PANTHER" id="PTHR46989:SF3">
    <property type="entry name" value="USPA DOMAIN-CONTAINING PROTEIN"/>
    <property type="match status" value="1"/>
</dbReference>
<evidence type="ECO:0000313" key="3">
    <source>
        <dbReference type="EnsemblMetazoa" id="G35036.1:cds"/>
    </source>
</evidence>